<dbReference type="RefSeq" id="WP_252673239.1">
    <property type="nucleotide sequence ID" value="NZ_CP099547.1"/>
</dbReference>
<dbReference type="SUPFAM" id="SSF51735">
    <property type="entry name" value="NAD(P)-binding Rossmann-fold domains"/>
    <property type="match status" value="1"/>
</dbReference>
<dbReference type="InterPro" id="IPR055170">
    <property type="entry name" value="GFO_IDH_MocA-like_dom"/>
</dbReference>
<dbReference type="PANTHER" id="PTHR43708:SF8">
    <property type="entry name" value="OXIDOREDUCTASE"/>
    <property type="match status" value="1"/>
</dbReference>
<name>A0ABY5AIV5_9ACTO</name>
<keyword evidence="4" id="KW-1185">Reference proteome</keyword>
<accession>A0ABY5AIV5</accession>
<protein>
    <submittedName>
        <fullName evidence="3">Gfo/Idh/MocA family oxidoreductase</fullName>
    </submittedName>
</protein>
<reference evidence="3" key="1">
    <citation type="submission" date="2022-06" db="EMBL/GenBank/DDBJ databases">
        <title>Complete Genome Sequence of Arcanobacterium pinnipediorum strain DSM 28752 isolated from a harbour seal.</title>
        <authorList>
            <person name="Borowiak M."/>
            <person name="Kreitlow A."/>
            <person name="Alssahen M."/>
            <person name="Malorny B."/>
            <person name="Laemmler C."/>
            <person name="Prenger-Berninghoff E."/>
            <person name="Siebert U."/>
            <person name="Ploetz M."/>
            <person name="Abdulmawjood A."/>
        </authorList>
    </citation>
    <scope>NUCLEOTIDE SEQUENCE</scope>
    <source>
        <strain evidence="3">DSM 28752</strain>
    </source>
</reference>
<organism evidence="3 4">
    <name type="scientific">Arcanobacterium pinnipediorum</name>
    <dbReference type="NCBI Taxonomy" id="1503041"/>
    <lineage>
        <taxon>Bacteria</taxon>
        <taxon>Bacillati</taxon>
        <taxon>Actinomycetota</taxon>
        <taxon>Actinomycetes</taxon>
        <taxon>Actinomycetales</taxon>
        <taxon>Actinomycetaceae</taxon>
        <taxon>Arcanobacterium</taxon>
    </lineage>
</organism>
<evidence type="ECO:0000313" key="3">
    <source>
        <dbReference type="EMBL" id="USR79366.1"/>
    </source>
</evidence>
<evidence type="ECO:0000313" key="4">
    <source>
        <dbReference type="Proteomes" id="UP001056109"/>
    </source>
</evidence>
<evidence type="ECO:0000259" key="2">
    <source>
        <dbReference type="Pfam" id="PF22725"/>
    </source>
</evidence>
<evidence type="ECO:0000259" key="1">
    <source>
        <dbReference type="Pfam" id="PF01408"/>
    </source>
</evidence>
<dbReference type="InterPro" id="IPR000683">
    <property type="entry name" value="Gfo/Idh/MocA-like_OxRdtase_N"/>
</dbReference>
<gene>
    <name evidence="3" type="ORF">NG665_08350</name>
</gene>
<feature type="domain" description="GFO/IDH/MocA-like oxidoreductase" evidence="2">
    <location>
        <begin position="138"/>
        <end position="293"/>
    </location>
</feature>
<dbReference type="Pfam" id="PF22725">
    <property type="entry name" value="GFO_IDH_MocA_C3"/>
    <property type="match status" value="1"/>
</dbReference>
<proteinExistence type="predicted"/>
<dbReference type="Gene3D" id="3.40.50.720">
    <property type="entry name" value="NAD(P)-binding Rossmann-like Domain"/>
    <property type="match status" value="1"/>
</dbReference>
<sequence length="397" mass="43889">MRKSYSAQQKLRAGVIGAGARSHLALKCETEANNCTIVGVCDPSLDAPRRVALRLGRELPIYSTVDELVAAGIDIAFVTSPDDTHHEVTVALLRAGVAVYLEKPLAITMVGANEILQVAYETKTPLYVGHNMRHMNVVRQMREIIARGEIGEVKAIWCRHFVGSGGDFYFKDWHSQRAHVNSLLLQKAAHDIDVIHWLAGAYTDSVVGMGGLTLYDQIQDRGGQGDKLMHEWHSLKNWPPLAQTGMADVIDVEDLSMMLMHLESGVFASYEQCHYTPDYWRNYTVIGTAGRVENFGDGEGGVIRVWNQRTFYNPDGDVQYPIVGDARGHDDADQLTVNEFVRFVREGAVTDTSPLGAWHAVAAGIAATDSLRNGSNARKIDFPAEHIQQYFADNQPA</sequence>
<dbReference type="EMBL" id="CP099547">
    <property type="protein sequence ID" value="USR79366.1"/>
    <property type="molecule type" value="Genomic_DNA"/>
</dbReference>
<dbReference type="PANTHER" id="PTHR43708">
    <property type="entry name" value="CONSERVED EXPRESSED OXIDOREDUCTASE (EUROFUNG)"/>
    <property type="match status" value="1"/>
</dbReference>
<dbReference type="Pfam" id="PF01408">
    <property type="entry name" value="GFO_IDH_MocA"/>
    <property type="match status" value="1"/>
</dbReference>
<dbReference type="InterPro" id="IPR051317">
    <property type="entry name" value="Gfo/Idh/MocA_oxidoreduct"/>
</dbReference>
<dbReference type="InterPro" id="IPR036291">
    <property type="entry name" value="NAD(P)-bd_dom_sf"/>
</dbReference>
<dbReference type="Gene3D" id="3.30.360.10">
    <property type="entry name" value="Dihydrodipicolinate Reductase, domain 2"/>
    <property type="match status" value="1"/>
</dbReference>
<dbReference type="Proteomes" id="UP001056109">
    <property type="component" value="Chromosome"/>
</dbReference>
<feature type="domain" description="Gfo/Idh/MocA-like oxidoreductase N-terminal" evidence="1">
    <location>
        <begin position="12"/>
        <end position="130"/>
    </location>
</feature>
<dbReference type="SUPFAM" id="SSF55347">
    <property type="entry name" value="Glyceraldehyde-3-phosphate dehydrogenase-like, C-terminal domain"/>
    <property type="match status" value="1"/>
</dbReference>